<evidence type="ECO:0000313" key="2">
    <source>
        <dbReference type="Proteomes" id="UP000008908"/>
    </source>
</evidence>
<dbReference type="AlphaFoldDB" id="G2PMG9"/>
<evidence type="ECO:0000313" key="1">
    <source>
        <dbReference type="EMBL" id="AEM72302.1"/>
    </source>
</evidence>
<dbReference type="KEGG" id="mrs:Murru_3283"/>
<gene>
    <name evidence="1" type="ordered locus">Murru_3283</name>
</gene>
<name>G2PMG9_ALLRU</name>
<proteinExistence type="predicted"/>
<dbReference type="HOGENOM" id="CLU_2991831_0_0_10"/>
<dbReference type="Proteomes" id="UP000008908">
    <property type="component" value="Chromosome"/>
</dbReference>
<sequence>MFRGLSRNQNIFSCQCLVEWACPEVVYLNLFLVIHIFHYLKTITNHAHTLGLARIRQ</sequence>
<keyword evidence="2" id="KW-1185">Reference proteome</keyword>
<reference evidence="2" key="1">
    <citation type="submission" date="2011-08" db="EMBL/GenBank/DDBJ databases">
        <title>The complete genome of Muricauda ruestringensis DSM 13258.</title>
        <authorList>
            <person name="Lucas S."/>
            <person name="Han J."/>
            <person name="Lapidus A."/>
            <person name="Bruce D."/>
            <person name="Goodwin L."/>
            <person name="Pitluck S."/>
            <person name="Peters L."/>
            <person name="Kyrpides N."/>
            <person name="Mavromatis K."/>
            <person name="Ivanova N."/>
            <person name="Ovchinnikova G."/>
            <person name="Teshima H."/>
            <person name="Detter J.C."/>
            <person name="Tapia R."/>
            <person name="Han C."/>
            <person name="Land M."/>
            <person name="Hauser L."/>
            <person name="Markowitz V."/>
            <person name="Cheng J.-F."/>
            <person name="Hugenholtz P."/>
            <person name="Woyke T."/>
            <person name="Wu D."/>
            <person name="Spring S."/>
            <person name="Schroeder M."/>
            <person name="Brambilla E."/>
            <person name="Klenk H.-P."/>
            <person name="Eisen J.A."/>
        </authorList>
    </citation>
    <scope>NUCLEOTIDE SEQUENCE [LARGE SCALE GENOMIC DNA]</scope>
    <source>
        <strain evidence="2">DSM 13258 / LMG 19739 / B1</strain>
    </source>
</reference>
<reference evidence="1 2" key="2">
    <citation type="journal article" date="2012" name="Stand. Genomic Sci.">
        <title>Complete genome sequence of the facultatively anaerobic, appendaged bacterium Muricauda ruestringensis type strain (B1(T)).</title>
        <authorList>
            <person name="Huntemann M."/>
            <person name="Teshima H."/>
            <person name="Lapidus A."/>
            <person name="Nolan M."/>
            <person name="Lucas S."/>
            <person name="Hammon N."/>
            <person name="Deshpande S."/>
            <person name="Cheng J.F."/>
            <person name="Tapia R."/>
            <person name="Goodwin L.A."/>
            <person name="Pitluck S."/>
            <person name="Liolios K."/>
            <person name="Pagani I."/>
            <person name="Ivanova N."/>
            <person name="Mavromatis K."/>
            <person name="Mikhailova N."/>
            <person name="Pati A."/>
            <person name="Chen A."/>
            <person name="Palaniappan K."/>
            <person name="Land M."/>
            <person name="Hauser L."/>
            <person name="Pan C."/>
            <person name="Brambilla E.M."/>
            <person name="Rohde M."/>
            <person name="Spring S."/>
            <person name="Goker M."/>
            <person name="Detter J.C."/>
            <person name="Bristow J."/>
            <person name="Eisen J.A."/>
            <person name="Markowitz V."/>
            <person name="Hugenholtz P."/>
            <person name="Kyrpides N.C."/>
            <person name="Klenk H.P."/>
            <person name="Woyke T."/>
        </authorList>
    </citation>
    <scope>NUCLEOTIDE SEQUENCE [LARGE SCALE GENOMIC DNA]</scope>
    <source>
        <strain evidence="2">DSM 13258 / LMG 19739 / B1</strain>
    </source>
</reference>
<organism evidence="1 2">
    <name type="scientific">Allomuricauda ruestringensis (strain DSM 13258 / CIP 107369 / LMG 19739 / B1)</name>
    <name type="common">Muricauda ruestringensis</name>
    <dbReference type="NCBI Taxonomy" id="886377"/>
    <lineage>
        <taxon>Bacteria</taxon>
        <taxon>Pseudomonadati</taxon>
        <taxon>Bacteroidota</taxon>
        <taxon>Flavobacteriia</taxon>
        <taxon>Flavobacteriales</taxon>
        <taxon>Flavobacteriaceae</taxon>
        <taxon>Flagellimonas</taxon>
    </lineage>
</organism>
<accession>G2PMG9</accession>
<dbReference type="EMBL" id="CP002999">
    <property type="protein sequence ID" value="AEM72302.1"/>
    <property type="molecule type" value="Genomic_DNA"/>
</dbReference>
<protein>
    <submittedName>
        <fullName evidence="1">Uncharacterized protein</fullName>
    </submittedName>
</protein>